<sequence>MSDSLSSRAPQGRASARPDAAAAWQQLGWQLAGLVYPQGVARAFERACFEPPPPRYDAAAQSLLDSARADWALVTGQGGSRRIRVYRWGSRGPTVLLAHGWGGHAGQWHALVPALLQAGFRVAAFDALCHGASDAGAQGPRRSALPEMARALLAAAWHVGPVHAVVAHSLGGAAAAQAFREGLLPSHAVLIGAPADMFRAVSAQAWRLGIGPAVVQRVQQHAEQWMGMSWSAFNVPAVGRERQVPRTLVVHDRGDREVAWEDGAAIAGAWPGARLHTTDELGHRRILRDPDVLARVVAFLAPDAVAGKAAPLAEAAQA</sequence>
<accession>A0ABM6FCP4</accession>
<dbReference type="PANTHER" id="PTHR43194">
    <property type="entry name" value="HYDROLASE ALPHA/BETA FOLD FAMILY"/>
    <property type="match status" value="1"/>
</dbReference>
<dbReference type="InterPro" id="IPR000073">
    <property type="entry name" value="AB_hydrolase_1"/>
</dbReference>
<dbReference type="Gene3D" id="3.40.50.1820">
    <property type="entry name" value="alpha/beta hydrolase"/>
    <property type="match status" value="1"/>
</dbReference>
<gene>
    <name evidence="2" type="ORF">BKK80_27765</name>
</gene>
<feature type="domain" description="AB hydrolase-1" evidence="1">
    <location>
        <begin position="93"/>
        <end position="193"/>
    </location>
</feature>
<dbReference type="PANTHER" id="PTHR43194:SF5">
    <property type="entry name" value="PIMELOYL-[ACYL-CARRIER PROTEIN] METHYL ESTER ESTERASE"/>
    <property type="match status" value="1"/>
</dbReference>
<dbReference type="RefSeq" id="WP_071072126.1">
    <property type="nucleotide sequence ID" value="NZ_CP017755.1"/>
</dbReference>
<evidence type="ECO:0000259" key="1">
    <source>
        <dbReference type="Pfam" id="PF00561"/>
    </source>
</evidence>
<dbReference type="EMBL" id="CP017755">
    <property type="protein sequence ID" value="AOZ09542.1"/>
    <property type="molecule type" value="Genomic_DNA"/>
</dbReference>
<dbReference type="InterPro" id="IPR029058">
    <property type="entry name" value="AB_hydrolase_fold"/>
</dbReference>
<dbReference type="SUPFAM" id="SSF53474">
    <property type="entry name" value="alpha/beta-Hydrolases"/>
    <property type="match status" value="1"/>
</dbReference>
<evidence type="ECO:0000313" key="3">
    <source>
        <dbReference type="Proteomes" id="UP000177515"/>
    </source>
</evidence>
<dbReference type="InterPro" id="IPR050228">
    <property type="entry name" value="Carboxylesterase_BioH"/>
</dbReference>
<dbReference type="Pfam" id="PF00561">
    <property type="entry name" value="Abhydrolase_1"/>
    <property type="match status" value="1"/>
</dbReference>
<evidence type="ECO:0000313" key="2">
    <source>
        <dbReference type="EMBL" id="AOZ09542.1"/>
    </source>
</evidence>
<organism evidence="2 3">
    <name type="scientific">Cupriavidus malaysiensis</name>
    <dbReference type="NCBI Taxonomy" id="367825"/>
    <lineage>
        <taxon>Bacteria</taxon>
        <taxon>Pseudomonadati</taxon>
        <taxon>Pseudomonadota</taxon>
        <taxon>Betaproteobacteria</taxon>
        <taxon>Burkholderiales</taxon>
        <taxon>Burkholderiaceae</taxon>
        <taxon>Cupriavidus</taxon>
    </lineage>
</organism>
<reference evidence="2 3" key="1">
    <citation type="submission" date="2016-10" db="EMBL/GenBank/DDBJ databases">
        <title>Complete genome sequences of three Cupriavidus strains isolated from various Malaysian environments.</title>
        <authorList>
            <person name="Abdullah A.A.-A."/>
            <person name="Shafie N.A.H."/>
            <person name="Lau N.S."/>
        </authorList>
    </citation>
    <scope>NUCLEOTIDE SEQUENCE [LARGE SCALE GENOMIC DNA]</scope>
    <source>
        <strain evidence="2 3">USMAA1020</strain>
    </source>
</reference>
<dbReference type="Proteomes" id="UP000177515">
    <property type="component" value="Chromosome 2"/>
</dbReference>
<protein>
    <submittedName>
        <fullName evidence="2">TetR family transcriptional regulator</fullName>
    </submittedName>
</protein>
<name>A0ABM6FCP4_9BURK</name>
<keyword evidence="3" id="KW-1185">Reference proteome</keyword>
<proteinExistence type="predicted"/>